<dbReference type="EMBL" id="OMOD01000141">
    <property type="protein sequence ID" value="SPF42828.1"/>
    <property type="molecule type" value="Genomic_DNA"/>
</dbReference>
<keyword evidence="2" id="KW-0560">Oxidoreductase</keyword>
<dbReference type="GO" id="GO:0006633">
    <property type="term" value="P:fatty acid biosynthetic process"/>
    <property type="evidence" value="ECO:0007669"/>
    <property type="project" value="TreeGrafter"/>
</dbReference>
<dbReference type="PRINTS" id="PR00081">
    <property type="entry name" value="GDHRDH"/>
</dbReference>
<dbReference type="FunFam" id="3.40.50.720:FF:000084">
    <property type="entry name" value="Short-chain dehydrogenase reductase"/>
    <property type="match status" value="1"/>
</dbReference>
<dbReference type="InterPro" id="IPR020904">
    <property type="entry name" value="Sc_DH/Rdtase_CS"/>
</dbReference>
<name>A0A2U3KT48_9BACT</name>
<dbReference type="PRINTS" id="PR00080">
    <property type="entry name" value="SDRFAMILY"/>
</dbReference>
<dbReference type="AlphaFoldDB" id="A0A2U3KT48"/>
<dbReference type="PANTHER" id="PTHR42760:SF122">
    <property type="entry name" value="NAD(P)-BINDING PROTEIN"/>
    <property type="match status" value="1"/>
</dbReference>
<proteinExistence type="inferred from homology"/>
<dbReference type="PANTHER" id="PTHR42760">
    <property type="entry name" value="SHORT-CHAIN DEHYDROGENASES/REDUCTASES FAMILY MEMBER"/>
    <property type="match status" value="1"/>
</dbReference>
<organism evidence="2 3">
    <name type="scientific">Candidatus Sulfotelmatobacter kueseliae</name>
    <dbReference type="NCBI Taxonomy" id="2042962"/>
    <lineage>
        <taxon>Bacteria</taxon>
        <taxon>Pseudomonadati</taxon>
        <taxon>Acidobacteriota</taxon>
        <taxon>Terriglobia</taxon>
        <taxon>Terriglobales</taxon>
        <taxon>Candidatus Korobacteraceae</taxon>
        <taxon>Candidatus Sulfotelmatobacter</taxon>
    </lineage>
</organism>
<evidence type="ECO:0000313" key="3">
    <source>
        <dbReference type="Proteomes" id="UP000238701"/>
    </source>
</evidence>
<gene>
    <name evidence="2" type="primary">bacC</name>
    <name evidence="2" type="ORF">SBA1_470052</name>
</gene>
<dbReference type="GO" id="GO:0048038">
    <property type="term" value="F:quinone binding"/>
    <property type="evidence" value="ECO:0007669"/>
    <property type="project" value="TreeGrafter"/>
</dbReference>
<dbReference type="PROSITE" id="PS00061">
    <property type="entry name" value="ADH_SHORT"/>
    <property type="match status" value="1"/>
</dbReference>
<dbReference type="SUPFAM" id="SSF51735">
    <property type="entry name" value="NAD(P)-binding Rossmann-fold domains"/>
    <property type="match status" value="1"/>
</dbReference>
<dbReference type="OrthoDB" id="110471at2"/>
<dbReference type="Gene3D" id="3.40.50.720">
    <property type="entry name" value="NAD(P)-binding Rossmann-like Domain"/>
    <property type="match status" value="1"/>
</dbReference>
<dbReference type="Proteomes" id="UP000238701">
    <property type="component" value="Unassembled WGS sequence"/>
</dbReference>
<dbReference type="InterPro" id="IPR002347">
    <property type="entry name" value="SDR_fam"/>
</dbReference>
<dbReference type="NCBIfam" id="NF005559">
    <property type="entry name" value="PRK07231.1"/>
    <property type="match status" value="1"/>
</dbReference>
<dbReference type="EC" id="1.-.-.-" evidence="2"/>
<comment type="similarity">
    <text evidence="1">Belongs to the short-chain dehydrogenases/reductases (SDR) family.</text>
</comment>
<dbReference type="CDD" id="cd05233">
    <property type="entry name" value="SDR_c"/>
    <property type="match status" value="1"/>
</dbReference>
<reference evidence="3" key="1">
    <citation type="submission" date="2018-02" db="EMBL/GenBank/DDBJ databases">
        <authorList>
            <person name="Hausmann B."/>
        </authorList>
    </citation>
    <scope>NUCLEOTIDE SEQUENCE [LARGE SCALE GENOMIC DNA]</scope>
    <source>
        <strain evidence="3">Peat soil MAG SbA1</strain>
    </source>
</reference>
<dbReference type="GO" id="GO:0016616">
    <property type="term" value="F:oxidoreductase activity, acting on the CH-OH group of donors, NAD or NADP as acceptor"/>
    <property type="evidence" value="ECO:0007669"/>
    <property type="project" value="TreeGrafter"/>
</dbReference>
<sequence>MDFQQICNRAGQSLSLQGKVAIVTGAASGIGRAIAIRLAEMGAAVAVLDKNSQGGNETVRLVVQLGCQASFIPCDVSSQAECREAVQRVIESHGSIDILCNNAGITVRKDVLALEEEEWDAVLDVTLKGAYLLSREVIPHMIRQGGGAIINMGSGWSLKGGPKAAAYCAAKAGVLNLTRAMAIDHGKDNIRVNCVCPGDVNTPMLESECLQLGEAREQFMKEAANRPLGRVGTPEDVANAVLFLASDMSKWITGAQLVVDGGGIA</sequence>
<dbReference type="NCBIfam" id="NF009466">
    <property type="entry name" value="PRK12826.1-2"/>
    <property type="match status" value="1"/>
</dbReference>
<evidence type="ECO:0000313" key="2">
    <source>
        <dbReference type="EMBL" id="SPF42828.1"/>
    </source>
</evidence>
<accession>A0A2U3KT48</accession>
<dbReference type="InterPro" id="IPR036291">
    <property type="entry name" value="NAD(P)-bd_dom_sf"/>
</dbReference>
<evidence type="ECO:0000256" key="1">
    <source>
        <dbReference type="ARBA" id="ARBA00006484"/>
    </source>
</evidence>
<dbReference type="Pfam" id="PF13561">
    <property type="entry name" value="adh_short_C2"/>
    <property type="match status" value="1"/>
</dbReference>
<protein>
    <submittedName>
        <fullName evidence="2">Bacilysin biosynthesis oxidoreductase BacC</fullName>
        <ecNumber evidence="2">1.-.-.-</ecNumber>
    </submittedName>
</protein>